<sequence length="89" mass="10029">MSSGVKGWHLTSDDGCASPDVSRQRRNFLLSPLPDIITHFHHDILTWLSDAALNDIMPLPALDLPQTTKVIEWVQPQVPFDDDKGEEDH</sequence>
<dbReference type="EMBL" id="SRLO01000237">
    <property type="protein sequence ID" value="TNN65318.1"/>
    <property type="molecule type" value="Genomic_DNA"/>
</dbReference>
<evidence type="ECO:0000313" key="1">
    <source>
        <dbReference type="EMBL" id="TNN65318.1"/>
    </source>
</evidence>
<organism evidence="1 2">
    <name type="scientific">Liparis tanakae</name>
    <name type="common">Tanaka's snailfish</name>
    <dbReference type="NCBI Taxonomy" id="230148"/>
    <lineage>
        <taxon>Eukaryota</taxon>
        <taxon>Metazoa</taxon>
        <taxon>Chordata</taxon>
        <taxon>Craniata</taxon>
        <taxon>Vertebrata</taxon>
        <taxon>Euteleostomi</taxon>
        <taxon>Actinopterygii</taxon>
        <taxon>Neopterygii</taxon>
        <taxon>Teleostei</taxon>
        <taxon>Neoteleostei</taxon>
        <taxon>Acanthomorphata</taxon>
        <taxon>Eupercaria</taxon>
        <taxon>Perciformes</taxon>
        <taxon>Cottioidei</taxon>
        <taxon>Cottales</taxon>
        <taxon>Liparidae</taxon>
        <taxon>Liparis</taxon>
    </lineage>
</organism>
<dbReference type="AlphaFoldDB" id="A0A4Z2HHK3"/>
<protein>
    <submittedName>
        <fullName evidence="1">Uncharacterized protein</fullName>
    </submittedName>
</protein>
<accession>A0A4Z2HHK3</accession>
<proteinExistence type="predicted"/>
<name>A0A4Z2HHK3_9TELE</name>
<gene>
    <name evidence="1" type="ORF">EYF80_024472</name>
</gene>
<dbReference type="Proteomes" id="UP000314294">
    <property type="component" value="Unassembled WGS sequence"/>
</dbReference>
<keyword evidence="2" id="KW-1185">Reference proteome</keyword>
<evidence type="ECO:0000313" key="2">
    <source>
        <dbReference type="Proteomes" id="UP000314294"/>
    </source>
</evidence>
<comment type="caution">
    <text evidence="1">The sequence shown here is derived from an EMBL/GenBank/DDBJ whole genome shotgun (WGS) entry which is preliminary data.</text>
</comment>
<reference evidence="1 2" key="1">
    <citation type="submission" date="2019-03" db="EMBL/GenBank/DDBJ databases">
        <title>First draft genome of Liparis tanakae, snailfish: a comprehensive survey of snailfish specific genes.</title>
        <authorList>
            <person name="Kim W."/>
            <person name="Song I."/>
            <person name="Jeong J.-H."/>
            <person name="Kim D."/>
            <person name="Kim S."/>
            <person name="Ryu S."/>
            <person name="Song J.Y."/>
            <person name="Lee S.K."/>
        </authorList>
    </citation>
    <scope>NUCLEOTIDE SEQUENCE [LARGE SCALE GENOMIC DNA]</scope>
    <source>
        <tissue evidence="1">Muscle</tissue>
    </source>
</reference>